<proteinExistence type="predicted"/>
<protein>
    <submittedName>
        <fullName evidence="1">DUF1425 domain-containing protein</fullName>
    </submittedName>
</protein>
<name>A0A437Q601_9GAMM</name>
<comment type="caution">
    <text evidence="1">The sequence shown here is derived from an EMBL/GenBank/DDBJ whole genome shotgun (WGS) entry which is preliminary data.</text>
</comment>
<dbReference type="AlphaFoldDB" id="A0A437Q601"/>
<evidence type="ECO:0000313" key="2">
    <source>
        <dbReference type="Proteomes" id="UP000282818"/>
    </source>
</evidence>
<organism evidence="1 2">
    <name type="scientific">Neptunomonas marina</name>
    <dbReference type="NCBI Taxonomy" id="1815562"/>
    <lineage>
        <taxon>Bacteria</taxon>
        <taxon>Pseudomonadati</taxon>
        <taxon>Pseudomonadota</taxon>
        <taxon>Gammaproteobacteria</taxon>
        <taxon>Oceanospirillales</taxon>
        <taxon>Oceanospirillaceae</taxon>
        <taxon>Neptunomonas</taxon>
    </lineage>
</organism>
<keyword evidence="2" id="KW-1185">Reference proteome</keyword>
<dbReference type="RefSeq" id="WP_127694724.1">
    <property type="nucleotide sequence ID" value="NZ_SACQ01000006.1"/>
</dbReference>
<evidence type="ECO:0000313" key="1">
    <source>
        <dbReference type="EMBL" id="RVU29939.1"/>
    </source>
</evidence>
<dbReference type="Gene3D" id="2.60.40.3230">
    <property type="match status" value="1"/>
</dbReference>
<dbReference type="PROSITE" id="PS51257">
    <property type="entry name" value="PROKAR_LIPOPROTEIN"/>
    <property type="match status" value="1"/>
</dbReference>
<dbReference type="InterPro" id="IPR010824">
    <property type="entry name" value="DUF1425"/>
</dbReference>
<reference evidence="1 2" key="1">
    <citation type="submission" date="2019-01" db="EMBL/GenBank/DDBJ databases">
        <authorList>
            <person name="Chen W.-M."/>
        </authorList>
    </citation>
    <scope>NUCLEOTIDE SEQUENCE [LARGE SCALE GENOMIC DNA]</scope>
    <source>
        <strain evidence="1 2">HPM-16</strain>
    </source>
</reference>
<dbReference type="EMBL" id="SACQ01000006">
    <property type="protein sequence ID" value="RVU29939.1"/>
    <property type="molecule type" value="Genomic_DNA"/>
</dbReference>
<gene>
    <name evidence="1" type="ORF">EOE65_12795</name>
</gene>
<dbReference type="InterPro" id="IPR038483">
    <property type="entry name" value="YcfL-like_sf"/>
</dbReference>
<dbReference type="Pfam" id="PF07233">
    <property type="entry name" value="DUF1425"/>
    <property type="match status" value="1"/>
</dbReference>
<accession>A0A437Q601</accession>
<dbReference type="Proteomes" id="UP000282818">
    <property type="component" value="Unassembled WGS sequence"/>
</dbReference>
<sequence length="152" mass="17457">MNKVLSRIALCALTASMITGCNTVRTEDQVQRALVNDSHPRAQLVLGHKSLLDNLIYRDVKFGKVGNFTRAQFQLENRSDQRLSLEYLIKWQDEAGFDINDNNVWHRFTLGPRQVKTVQSVGKSDTAHQIQVMVRYPDDLFIESHKQSQKSQ</sequence>